<protein>
    <submittedName>
        <fullName evidence="1">Uncharacterized protein</fullName>
    </submittedName>
</protein>
<dbReference type="EMBL" id="BAAAID010000093">
    <property type="protein sequence ID" value="GAA0955825.1"/>
    <property type="molecule type" value="Genomic_DNA"/>
</dbReference>
<dbReference type="Proteomes" id="UP001500418">
    <property type="component" value="Unassembled WGS sequence"/>
</dbReference>
<dbReference type="SUPFAM" id="SSF51735">
    <property type="entry name" value="NAD(P)-binding Rossmann-fold domains"/>
    <property type="match status" value="1"/>
</dbReference>
<evidence type="ECO:0000313" key="2">
    <source>
        <dbReference type="Proteomes" id="UP001500418"/>
    </source>
</evidence>
<name>A0ABN1REP3_9ACTN</name>
<organism evidence="1 2">
    <name type="scientific">Streptomyces rhizosphaericus</name>
    <dbReference type="NCBI Taxonomy" id="114699"/>
    <lineage>
        <taxon>Bacteria</taxon>
        <taxon>Bacillati</taxon>
        <taxon>Actinomycetota</taxon>
        <taxon>Actinomycetes</taxon>
        <taxon>Kitasatosporales</taxon>
        <taxon>Streptomycetaceae</taxon>
        <taxon>Streptomyces</taxon>
        <taxon>Streptomyces violaceusniger group</taxon>
    </lineage>
</organism>
<proteinExistence type="predicted"/>
<reference evidence="1 2" key="1">
    <citation type="journal article" date="2019" name="Int. J. Syst. Evol. Microbiol.">
        <title>The Global Catalogue of Microorganisms (GCM) 10K type strain sequencing project: providing services to taxonomists for standard genome sequencing and annotation.</title>
        <authorList>
            <consortium name="The Broad Institute Genomics Platform"/>
            <consortium name="The Broad Institute Genome Sequencing Center for Infectious Disease"/>
            <person name="Wu L."/>
            <person name="Ma J."/>
        </authorList>
    </citation>
    <scope>NUCLEOTIDE SEQUENCE [LARGE SCALE GENOMIC DNA]</scope>
    <source>
        <strain evidence="1 2">JCM 11444</strain>
    </source>
</reference>
<dbReference type="Gene3D" id="3.40.50.720">
    <property type="entry name" value="NAD(P)-binding Rossmann-like Domain"/>
    <property type="match status" value="1"/>
</dbReference>
<accession>A0ABN1REP3</accession>
<gene>
    <name evidence="1" type="ORF">GCM10009575_085010</name>
</gene>
<keyword evidence="2" id="KW-1185">Reference proteome</keyword>
<comment type="caution">
    <text evidence="1">The sequence shown here is derived from an EMBL/GenBank/DDBJ whole genome shotgun (WGS) entry which is preliminary data.</text>
</comment>
<dbReference type="InterPro" id="IPR036291">
    <property type="entry name" value="NAD(P)-bd_dom_sf"/>
</dbReference>
<sequence>MIDVIDNLGEHLAYRHHPLLKGSGIRMNSKIAVVTGASRGIGRAVAERLGRMERG</sequence>
<evidence type="ECO:0000313" key="1">
    <source>
        <dbReference type="EMBL" id="GAA0955825.1"/>
    </source>
</evidence>